<proteinExistence type="inferred from homology"/>
<evidence type="ECO:0000256" key="4">
    <source>
        <dbReference type="ARBA" id="ARBA00022847"/>
    </source>
</evidence>
<dbReference type="EMBL" id="BNCQ01000033">
    <property type="protein sequence ID" value="GIM09892.1"/>
    <property type="molecule type" value="Genomic_DNA"/>
</dbReference>
<dbReference type="OrthoDB" id="2250022at2759"/>
<name>A0A8J4CQ81_9CHLO</name>
<dbReference type="PROSITE" id="PS50850">
    <property type="entry name" value="MFS"/>
    <property type="match status" value="1"/>
</dbReference>
<comment type="similarity">
    <text evidence="7">Belongs to the major facilitator superfamily. Sodium/anion cotransporter (TC 2.A.1.14) family.</text>
</comment>
<keyword evidence="13" id="KW-1185">Reference proteome</keyword>
<dbReference type="GO" id="GO:0015293">
    <property type="term" value="F:symporter activity"/>
    <property type="evidence" value="ECO:0007669"/>
    <property type="project" value="UniProtKB-KW"/>
</dbReference>
<dbReference type="EMBL" id="BNCP01000035">
    <property type="protein sequence ID" value="GIL86331.1"/>
    <property type="molecule type" value="Genomic_DNA"/>
</dbReference>
<evidence type="ECO:0000256" key="7">
    <source>
        <dbReference type="ARBA" id="ARBA00024362"/>
    </source>
</evidence>
<dbReference type="AlphaFoldDB" id="A0A8J4CQ81"/>
<evidence type="ECO:0000256" key="6">
    <source>
        <dbReference type="ARBA" id="ARBA00023136"/>
    </source>
</evidence>
<keyword evidence="4" id="KW-0769">Symport</keyword>
<evidence type="ECO:0000256" key="8">
    <source>
        <dbReference type="SAM" id="MobiDB-lite"/>
    </source>
</evidence>
<dbReference type="InterPro" id="IPR044777">
    <property type="entry name" value="SLC17A9-like"/>
</dbReference>
<organism evidence="11 13">
    <name type="scientific">Volvox reticuliferus</name>
    <dbReference type="NCBI Taxonomy" id="1737510"/>
    <lineage>
        <taxon>Eukaryota</taxon>
        <taxon>Viridiplantae</taxon>
        <taxon>Chlorophyta</taxon>
        <taxon>core chlorophytes</taxon>
        <taxon>Chlorophyceae</taxon>
        <taxon>CS clade</taxon>
        <taxon>Chlamydomonadales</taxon>
        <taxon>Volvocaceae</taxon>
        <taxon>Volvox</taxon>
    </lineage>
</organism>
<feature type="transmembrane region" description="Helical" evidence="9">
    <location>
        <begin position="471"/>
        <end position="492"/>
    </location>
</feature>
<feature type="transmembrane region" description="Helical" evidence="9">
    <location>
        <begin position="279"/>
        <end position="301"/>
    </location>
</feature>
<evidence type="ECO:0000256" key="5">
    <source>
        <dbReference type="ARBA" id="ARBA00022989"/>
    </source>
</evidence>
<feature type="domain" description="Major facilitator superfamily (MFS) profile" evidence="10">
    <location>
        <begin position="153"/>
        <end position="560"/>
    </location>
</feature>
<evidence type="ECO:0000313" key="12">
    <source>
        <dbReference type="EMBL" id="GIM09892.1"/>
    </source>
</evidence>
<feature type="transmembrane region" description="Helical" evidence="9">
    <location>
        <begin position="307"/>
        <end position="326"/>
    </location>
</feature>
<dbReference type="InterPro" id="IPR011701">
    <property type="entry name" value="MFS"/>
</dbReference>
<sequence length="575" mass="59954">MASHCWRLVRQPSSIPRQNGVPLTCPAALLRRFRAASLFSGVDSANLRCGLCVSGALSSPNRGEGLPEDGIPRVSISTGANDKPSTQASRRRVSSNPRNLSPATEALAGQRSAANMENSPLLARPATYTNREALRTASDQDPGPPPGFKWEYLVALCTLGVVICYADRSNISTAVLPMAQQFGWDKAYQGVVLSVFFGGYATTQMLGGKLADQYGGKMVLAAGVALWSLFTYATPAAAAAGTLPLLLSRVMLGVGEGVAFPSIHSLIARNVPVRNQTTAVGIVTAASYAGTALAFGISPLIISKFGWQWVFYSFAGLALLWLPLWLPVQTLDKLKLAAAAPPPAGDVTAAADGSGGGGGGPWALLRRREVWAICVTQYAQSWGMYGLLNWLPTFFSDFYHVQLSDLGSYTLLPYVFQGGLGAATGFLADYLIRTGWRVGTVRKLLQVAGMLGPAACLCLAVSPLVGASASLASALITLGLGFSALTLGGVSASHLDVAPRNAGLVFGAGNTAATLAGLVSVPVTGYLLQTTGSWPLVFGITAFHYVAGALIWSLWSGDRALPEDGGSQQQGGAGN</sequence>
<keyword evidence="2" id="KW-0813">Transport</keyword>
<feature type="transmembrane region" description="Helical" evidence="9">
    <location>
        <begin position="411"/>
        <end position="432"/>
    </location>
</feature>
<dbReference type="Proteomes" id="UP000747110">
    <property type="component" value="Unassembled WGS sequence"/>
</dbReference>
<dbReference type="CDD" id="cd17380">
    <property type="entry name" value="MFS_SLC17A9_like"/>
    <property type="match status" value="1"/>
</dbReference>
<reference evidence="11" key="1">
    <citation type="journal article" date="2021" name="Proc. Natl. Acad. Sci. U.S.A.">
        <title>Three genomes in the algal genus Volvox reveal the fate of a haploid sex-determining region after a transition to homothallism.</title>
        <authorList>
            <person name="Yamamoto K."/>
            <person name="Hamaji T."/>
            <person name="Kawai-Toyooka H."/>
            <person name="Matsuzaki R."/>
            <person name="Takahashi F."/>
            <person name="Nishimura Y."/>
            <person name="Kawachi M."/>
            <person name="Noguchi H."/>
            <person name="Minakuchi Y."/>
            <person name="Umen J.G."/>
            <person name="Toyoda A."/>
            <person name="Nozaki H."/>
        </authorList>
    </citation>
    <scope>NUCLEOTIDE SEQUENCE</scope>
    <source>
        <strain evidence="12">NIES-3785</strain>
        <strain evidence="11">NIES-3786</strain>
    </source>
</reference>
<feature type="transmembrane region" description="Helical" evidence="9">
    <location>
        <begin position="534"/>
        <end position="555"/>
    </location>
</feature>
<feature type="transmembrane region" description="Helical" evidence="9">
    <location>
        <begin position="444"/>
        <end position="465"/>
    </location>
</feature>
<evidence type="ECO:0000313" key="13">
    <source>
        <dbReference type="Proteomes" id="UP000747110"/>
    </source>
</evidence>
<accession>A0A8J4CQ81</accession>
<feature type="region of interest" description="Disordered" evidence="8">
    <location>
        <begin position="60"/>
        <end position="122"/>
    </location>
</feature>
<evidence type="ECO:0000256" key="1">
    <source>
        <dbReference type="ARBA" id="ARBA00004141"/>
    </source>
</evidence>
<dbReference type="PANTHER" id="PTHR11662">
    <property type="entry name" value="SOLUTE CARRIER FAMILY 17"/>
    <property type="match status" value="1"/>
</dbReference>
<evidence type="ECO:0000256" key="3">
    <source>
        <dbReference type="ARBA" id="ARBA00022692"/>
    </source>
</evidence>
<dbReference type="SUPFAM" id="SSF103473">
    <property type="entry name" value="MFS general substrate transporter"/>
    <property type="match status" value="1"/>
</dbReference>
<evidence type="ECO:0000313" key="11">
    <source>
        <dbReference type="EMBL" id="GIL86331.1"/>
    </source>
</evidence>
<dbReference type="GO" id="GO:0005315">
    <property type="term" value="F:phosphate transmembrane transporter activity"/>
    <property type="evidence" value="ECO:0007669"/>
    <property type="project" value="UniProtKB-ARBA"/>
</dbReference>
<dbReference type="Proteomes" id="UP000722791">
    <property type="component" value="Unassembled WGS sequence"/>
</dbReference>
<dbReference type="PANTHER" id="PTHR11662:SF446">
    <property type="entry name" value="SODIUM-DEPENDENT PHOSPHATE TRANSPORT PROTEIN 1, CHLOROPLASTIC"/>
    <property type="match status" value="1"/>
</dbReference>
<keyword evidence="5 9" id="KW-1133">Transmembrane helix</keyword>
<gene>
    <name evidence="11" type="ORF">Vretifemale_14717</name>
    <name evidence="12" type="ORF">Vretimale_13699</name>
</gene>
<dbReference type="InterPro" id="IPR050382">
    <property type="entry name" value="MFS_Na/Anion_cotransporter"/>
</dbReference>
<dbReference type="Pfam" id="PF07690">
    <property type="entry name" value="MFS_1"/>
    <property type="match status" value="1"/>
</dbReference>
<dbReference type="InterPro" id="IPR036259">
    <property type="entry name" value="MFS_trans_sf"/>
</dbReference>
<evidence type="ECO:0000256" key="2">
    <source>
        <dbReference type="ARBA" id="ARBA00022448"/>
    </source>
</evidence>
<comment type="caution">
    <text evidence="11">The sequence shown here is derived from an EMBL/GenBank/DDBJ whole genome shotgun (WGS) entry which is preliminary data.</text>
</comment>
<feature type="transmembrane region" description="Helical" evidence="9">
    <location>
        <begin position="370"/>
        <end position="391"/>
    </location>
</feature>
<evidence type="ECO:0000259" key="10">
    <source>
        <dbReference type="PROSITE" id="PS50850"/>
    </source>
</evidence>
<evidence type="ECO:0000256" key="9">
    <source>
        <dbReference type="SAM" id="Phobius"/>
    </source>
</evidence>
<feature type="transmembrane region" description="Helical" evidence="9">
    <location>
        <begin position="246"/>
        <end position="267"/>
    </location>
</feature>
<protein>
    <recommendedName>
        <fullName evidence="10">Major facilitator superfamily (MFS) profile domain-containing protein</fullName>
    </recommendedName>
</protein>
<feature type="transmembrane region" description="Helical" evidence="9">
    <location>
        <begin position="504"/>
        <end position="528"/>
    </location>
</feature>
<dbReference type="FunFam" id="1.20.1250.20:FF:000003">
    <property type="entry name" value="Solute carrier family 17 member 3"/>
    <property type="match status" value="1"/>
</dbReference>
<feature type="transmembrane region" description="Helical" evidence="9">
    <location>
        <begin position="219"/>
        <end position="240"/>
    </location>
</feature>
<comment type="subcellular location">
    <subcellularLocation>
        <location evidence="1">Membrane</location>
        <topology evidence="1">Multi-pass membrane protein</topology>
    </subcellularLocation>
</comment>
<keyword evidence="3 9" id="KW-0812">Transmembrane</keyword>
<feature type="compositionally biased region" description="Polar residues" evidence="8">
    <location>
        <begin position="75"/>
        <end position="102"/>
    </location>
</feature>
<keyword evidence="6 9" id="KW-0472">Membrane</keyword>
<dbReference type="Gene3D" id="1.20.1250.20">
    <property type="entry name" value="MFS general substrate transporter like domains"/>
    <property type="match status" value="2"/>
</dbReference>
<dbReference type="GO" id="GO:0016020">
    <property type="term" value="C:membrane"/>
    <property type="evidence" value="ECO:0007669"/>
    <property type="project" value="UniProtKB-SubCell"/>
</dbReference>
<dbReference type="InterPro" id="IPR020846">
    <property type="entry name" value="MFS_dom"/>
</dbReference>